<keyword evidence="1" id="KW-0472">Membrane</keyword>
<dbReference type="InterPro" id="IPR000884">
    <property type="entry name" value="TSP1_rpt"/>
</dbReference>
<keyword evidence="4" id="KW-1185">Reference proteome</keyword>
<gene>
    <name evidence="3" type="ORF">CTEN210_12256</name>
</gene>
<dbReference type="Pfam" id="PF00090">
    <property type="entry name" value="TSP_1"/>
    <property type="match status" value="1"/>
</dbReference>
<keyword evidence="2" id="KW-0732">Signal</keyword>
<dbReference type="SUPFAM" id="SSF82895">
    <property type="entry name" value="TSP-1 type 1 repeat"/>
    <property type="match status" value="1"/>
</dbReference>
<dbReference type="InterPro" id="IPR036383">
    <property type="entry name" value="TSP1_rpt_sf"/>
</dbReference>
<feature type="chain" id="PRO_5042201851" evidence="2">
    <location>
        <begin position="34"/>
        <end position="980"/>
    </location>
</feature>
<dbReference type="EMBL" id="BLLK01000051">
    <property type="protein sequence ID" value="GFH55780.1"/>
    <property type="molecule type" value="Genomic_DNA"/>
</dbReference>
<accession>A0AAD3D3B8</accession>
<evidence type="ECO:0000256" key="2">
    <source>
        <dbReference type="SAM" id="SignalP"/>
    </source>
</evidence>
<dbReference type="PROSITE" id="PS50092">
    <property type="entry name" value="TSP1"/>
    <property type="match status" value="1"/>
</dbReference>
<dbReference type="Proteomes" id="UP001054902">
    <property type="component" value="Unassembled WGS sequence"/>
</dbReference>
<keyword evidence="1" id="KW-0812">Transmembrane</keyword>
<feature type="transmembrane region" description="Helical" evidence="1">
    <location>
        <begin position="943"/>
        <end position="963"/>
    </location>
</feature>
<feature type="signal peptide" evidence="2">
    <location>
        <begin position="1"/>
        <end position="33"/>
    </location>
</feature>
<dbReference type="Gene3D" id="2.130.10.10">
    <property type="entry name" value="YVTN repeat-like/Quinoprotein amine dehydrogenase"/>
    <property type="match status" value="1"/>
</dbReference>
<reference evidence="3 4" key="1">
    <citation type="journal article" date="2021" name="Sci. Rep.">
        <title>The genome of the diatom Chaetoceros tenuissimus carries an ancient integrated fragment of an extant virus.</title>
        <authorList>
            <person name="Hongo Y."/>
            <person name="Kimura K."/>
            <person name="Takaki Y."/>
            <person name="Yoshida Y."/>
            <person name="Baba S."/>
            <person name="Kobayashi G."/>
            <person name="Nagasaki K."/>
            <person name="Hano T."/>
            <person name="Tomaru Y."/>
        </authorList>
    </citation>
    <scope>NUCLEOTIDE SEQUENCE [LARGE SCALE GENOMIC DNA]</scope>
    <source>
        <strain evidence="3 4">NIES-3715</strain>
    </source>
</reference>
<comment type="caution">
    <text evidence="3">The sequence shown here is derived from an EMBL/GenBank/DDBJ whole genome shotgun (WGS) entry which is preliminary data.</text>
</comment>
<dbReference type="SUPFAM" id="SSF75011">
    <property type="entry name" value="3-carboxy-cis,cis-mucoante lactonizing enzyme"/>
    <property type="match status" value="1"/>
</dbReference>
<proteinExistence type="predicted"/>
<keyword evidence="1" id="KW-1133">Transmembrane helix</keyword>
<dbReference type="InterPro" id="IPR015943">
    <property type="entry name" value="WD40/YVTN_repeat-like_dom_sf"/>
</dbReference>
<evidence type="ECO:0000256" key="1">
    <source>
        <dbReference type="SAM" id="Phobius"/>
    </source>
</evidence>
<protein>
    <submittedName>
        <fullName evidence="3">Uncharacterized protein</fullName>
    </submittedName>
</protein>
<name>A0AAD3D3B8_9STRA</name>
<evidence type="ECO:0000313" key="3">
    <source>
        <dbReference type="EMBL" id="GFH55780.1"/>
    </source>
</evidence>
<dbReference type="SMART" id="SM00209">
    <property type="entry name" value="TSP1"/>
    <property type="match status" value="1"/>
</dbReference>
<dbReference type="Gene3D" id="2.20.100.10">
    <property type="entry name" value="Thrombospondin type-1 (TSP1) repeat"/>
    <property type="match status" value="1"/>
</dbReference>
<sequence>MRLSSSQDLVASKILAFLVASLVLLFQAKHISAQGCSNQCPPINAGQGEVMALCEGDQISTFANVDKIYNICHPTSTSSGITSFALKDFIKPNHITVVANYYTGCNAGRRESGVFAHIAQRFYNIYGSRITFIQSVKGGGTCDQWASIYENDATDLYPDSSVVPKDMPLSVDDIYSELRDDLFTTPFGHPSYVIFDENGVIQHKFIGPCCGYESYFDCTADIAKELDTTMTEYLTALLGDAVDDTKSPTVQPLPTDAPTLSPFSANDCEVGEYSEWSECSITCGTSLGIQFRWRKVTTLNEGKKCPAPFETRECEPVQDSCVEDTFGCIQEFGDVHSIETVASGFNSPRDVDFHPTPGLHLGSYSEGRTFYPEEGEEAWVVNGANHSVSIVASLGSEYQTTFSRRDRGYYHYMINGTALAFNHVADSGRTPDRDGFNYWAICNDNANTYIDTKEPNYFMGPTLYNSDPKNFNVVNRLGEQCRDEEPCYFLHSDMLHEAPSCIGMAHDPELQTTYGHVYWLFDTTGNRQNGQLVRFDFQQPHGPRSMDHSIAAVRRYVEVELERGAEGVHAGMVVHPTRREIFIAVPGSNKIIAVAADSGSFARTAREEYPIFSNRLPSFEYSIWECVEQRVFAQYIDTPSGMALSKDGQRLFVAERGTGIIHVYEVESGALLHSIPTGFDTIGGLAISPTSNEIFFVDDKSNSLNKVKMETECTSPHQSRANPQFTAEIERAELELGINVQLFKDYQCTVNPEIPDSSFFDQVHDDSGYADNNPDVQSDMVGMNEEAALLADRTDCGYTSDLNFDALLLGGYFCHICLPEQHLNCDQGGICSNVQWQGYTCDNEFQVIITDDSIGFQDTEGNEVMADEIVLRKDVTYRFTVLVNDKDLGLCVLLGDTTLCAKEGPLIVPIEKSFTELELFIEGKPMTSLILEVDDGNKMSTGIITAIVVPVAVVAIAAGYFVLRRKRNNKQDASRPEEAA</sequence>
<dbReference type="AlphaFoldDB" id="A0AAD3D3B8"/>
<evidence type="ECO:0000313" key="4">
    <source>
        <dbReference type="Proteomes" id="UP001054902"/>
    </source>
</evidence>
<organism evidence="3 4">
    <name type="scientific">Chaetoceros tenuissimus</name>
    <dbReference type="NCBI Taxonomy" id="426638"/>
    <lineage>
        <taxon>Eukaryota</taxon>
        <taxon>Sar</taxon>
        <taxon>Stramenopiles</taxon>
        <taxon>Ochrophyta</taxon>
        <taxon>Bacillariophyta</taxon>
        <taxon>Coscinodiscophyceae</taxon>
        <taxon>Chaetocerotophycidae</taxon>
        <taxon>Chaetocerotales</taxon>
        <taxon>Chaetocerotaceae</taxon>
        <taxon>Chaetoceros</taxon>
    </lineage>
</organism>